<organism evidence="8 9">
    <name type="scientific">Mycena citricolor</name>
    <dbReference type="NCBI Taxonomy" id="2018698"/>
    <lineage>
        <taxon>Eukaryota</taxon>
        <taxon>Fungi</taxon>
        <taxon>Dikarya</taxon>
        <taxon>Basidiomycota</taxon>
        <taxon>Agaricomycotina</taxon>
        <taxon>Agaricomycetes</taxon>
        <taxon>Agaricomycetidae</taxon>
        <taxon>Agaricales</taxon>
        <taxon>Marasmiineae</taxon>
        <taxon>Mycenaceae</taxon>
        <taxon>Mycena</taxon>
    </lineage>
</organism>
<feature type="signal peptide" evidence="6">
    <location>
        <begin position="1"/>
        <end position="18"/>
    </location>
</feature>
<proteinExistence type="predicted"/>
<dbReference type="PANTHER" id="PTHR45779:SF7">
    <property type="entry name" value="PEPTIDYLPROLYL ISOMERASE"/>
    <property type="match status" value="1"/>
</dbReference>
<gene>
    <name evidence="8" type="ORF">MYCIT1_LOCUS11892</name>
</gene>
<reference evidence="8" key="1">
    <citation type="submission" date="2023-11" db="EMBL/GenBank/DDBJ databases">
        <authorList>
            <person name="De Vega J J."/>
            <person name="De Vega J J."/>
        </authorList>
    </citation>
    <scope>NUCLEOTIDE SEQUENCE</scope>
</reference>
<comment type="caution">
    <text evidence="8">The sequence shown here is derived from an EMBL/GenBank/DDBJ whole genome shotgun (WGS) entry which is preliminary data.</text>
</comment>
<keyword evidence="6" id="KW-0732">Signal</keyword>
<keyword evidence="9" id="KW-1185">Reference proteome</keyword>
<sequence length="147" mass="15762">MHFVQLLAPFLFLVPALASGAAEPPKTLQIETTYKPEECPVTAQKGDQIQVHYTGTLFATGSKFDSSLDRGGDPLPLTLGVGQVIKGWDEGLVGMCLHEKRTLTIPSDMAYGSRGFGSVIPANSALVFTVELMGLESKAKPANREEL</sequence>
<evidence type="ECO:0000256" key="4">
    <source>
        <dbReference type="ARBA" id="ARBA00023235"/>
    </source>
</evidence>
<dbReference type="InterPro" id="IPR001179">
    <property type="entry name" value="PPIase_FKBP_dom"/>
</dbReference>
<name>A0AAD2JY99_9AGAR</name>
<dbReference type="Proteomes" id="UP001295794">
    <property type="component" value="Unassembled WGS sequence"/>
</dbReference>
<dbReference type="AlphaFoldDB" id="A0AAD2JY99"/>
<evidence type="ECO:0000259" key="7">
    <source>
        <dbReference type="PROSITE" id="PS50059"/>
    </source>
</evidence>
<evidence type="ECO:0000313" key="9">
    <source>
        <dbReference type="Proteomes" id="UP001295794"/>
    </source>
</evidence>
<evidence type="ECO:0000256" key="1">
    <source>
        <dbReference type="ARBA" id="ARBA00000971"/>
    </source>
</evidence>
<feature type="chain" id="PRO_5042261191" description="peptidylprolyl isomerase" evidence="6">
    <location>
        <begin position="19"/>
        <end position="147"/>
    </location>
</feature>
<dbReference type="PANTHER" id="PTHR45779">
    <property type="entry name" value="PEPTIDYLPROLYL ISOMERASE"/>
    <property type="match status" value="1"/>
</dbReference>
<evidence type="ECO:0000256" key="2">
    <source>
        <dbReference type="ARBA" id="ARBA00013194"/>
    </source>
</evidence>
<evidence type="ECO:0000256" key="6">
    <source>
        <dbReference type="SAM" id="SignalP"/>
    </source>
</evidence>
<dbReference type="EMBL" id="CAVNYO010000138">
    <property type="protein sequence ID" value="CAK5268599.1"/>
    <property type="molecule type" value="Genomic_DNA"/>
</dbReference>
<dbReference type="InterPro" id="IPR044609">
    <property type="entry name" value="FKBP2/11"/>
</dbReference>
<dbReference type="EC" id="5.2.1.8" evidence="2 5"/>
<evidence type="ECO:0000256" key="3">
    <source>
        <dbReference type="ARBA" id="ARBA00023110"/>
    </source>
</evidence>
<evidence type="ECO:0000313" key="8">
    <source>
        <dbReference type="EMBL" id="CAK5268599.1"/>
    </source>
</evidence>
<dbReference type="GO" id="GO:0005783">
    <property type="term" value="C:endoplasmic reticulum"/>
    <property type="evidence" value="ECO:0007669"/>
    <property type="project" value="TreeGrafter"/>
</dbReference>
<evidence type="ECO:0000256" key="5">
    <source>
        <dbReference type="PROSITE-ProRule" id="PRU00277"/>
    </source>
</evidence>
<keyword evidence="4 5" id="KW-0413">Isomerase</keyword>
<comment type="catalytic activity">
    <reaction evidence="1 5">
        <text>[protein]-peptidylproline (omega=180) = [protein]-peptidylproline (omega=0)</text>
        <dbReference type="Rhea" id="RHEA:16237"/>
        <dbReference type="Rhea" id="RHEA-COMP:10747"/>
        <dbReference type="Rhea" id="RHEA-COMP:10748"/>
        <dbReference type="ChEBI" id="CHEBI:83833"/>
        <dbReference type="ChEBI" id="CHEBI:83834"/>
        <dbReference type="EC" id="5.2.1.8"/>
    </reaction>
</comment>
<protein>
    <recommendedName>
        <fullName evidence="2 5">peptidylprolyl isomerase</fullName>
        <ecNumber evidence="2 5">5.2.1.8</ecNumber>
    </recommendedName>
</protein>
<keyword evidence="3 5" id="KW-0697">Rotamase</keyword>
<dbReference type="GO" id="GO:0003755">
    <property type="term" value="F:peptidyl-prolyl cis-trans isomerase activity"/>
    <property type="evidence" value="ECO:0007669"/>
    <property type="project" value="UniProtKB-KW"/>
</dbReference>
<dbReference type="FunFam" id="3.10.50.40:FF:000006">
    <property type="entry name" value="Peptidyl-prolyl cis-trans isomerase"/>
    <property type="match status" value="1"/>
</dbReference>
<dbReference type="InterPro" id="IPR046357">
    <property type="entry name" value="PPIase_dom_sf"/>
</dbReference>
<dbReference type="Gene3D" id="3.10.50.40">
    <property type="match status" value="1"/>
</dbReference>
<feature type="domain" description="PPIase FKBP-type" evidence="7">
    <location>
        <begin position="46"/>
        <end position="136"/>
    </location>
</feature>
<dbReference type="SUPFAM" id="SSF54534">
    <property type="entry name" value="FKBP-like"/>
    <property type="match status" value="1"/>
</dbReference>
<accession>A0AAD2JY99</accession>
<dbReference type="Pfam" id="PF00254">
    <property type="entry name" value="FKBP_C"/>
    <property type="match status" value="1"/>
</dbReference>
<dbReference type="PROSITE" id="PS50059">
    <property type="entry name" value="FKBP_PPIASE"/>
    <property type="match status" value="1"/>
</dbReference>